<dbReference type="Proteomes" id="UP001597338">
    <property type="component" value="Unassembled WGS sequence"/>
</dbReference>
<organism evidence="3 4">
    <name type="scientific">Promicromonospora aerolata</name>
    <dbReference type="NCBI Taxonomy" id="195749"/>
    <lineage>
        <taxon>Bacteria</taxon>
        <taxon>Bacillati</taxon>
        <taxon>Actinomycetota</taxon>
        <taxon>Actinomycetes</taxon>
        <taxon>Micrococcales</taxon>
        <taxon>Promicromonosporaceae</taxon>
        <taxon>Promicromonospora</taxon>
    </lineage>
</organism>
<sequence>MSTEEPTDEPETPRARGRRARGEGFALLGETLLTGVLVLAGSIPVVTLPAALAAGAAHLRRHVGGYDTSVRGYVHDWLAAVRSLWALGMLQLGVVAVVVVNTGLTASGTLPGASAVRWVTWLAAACAAVVLVRAATAWSDDEAGGVGSAPGSGQAPGSGSSPNSGSAPGSGAAARDAAGLRQVLSRGAARSRDDLTGSALLLAALVMCAVLVWMLVPLVLVTGGLLSLAAVAVETRRLERSV</sequence>
<feature type="compositionally biased region" description="Gly residues" evidence="1">
    <location>
        <begin position="144"/>
        <end position="156"/>
    </location>
</feature>
<protein>
    <submittedName>
        <fullName evidence="3">Poxvirus protein I5</fullName>
    </submittedName>
</protein>
<reference evidence="4" key="1">
    <citation type="journal article" date="2019" name="Int. J. Syst. Evol. Microbiol.">
        <title>The Global Catalogue of Microorganisms (GCM) 10K type strain sequencing project: providing services to taxonomists for standard genome sequencing and annotation.</title>
        <authorList>
            <consortium name="The Broad Institute Genomics Platform"/>
            <consortium name="The Broad Institute Genome Sequencing Center for Infectious Disease"/>
            <person name="Wu L."/>
            <person name="Ma J."/>
        </authorList>
    </citation>
    <scope>NUCLEOTIDE SEQUENCE [LARGE SCALE GENOMIC DNA]</scope>
    <source>
        <strain evidence="4">CCM 7043</strain>
    </source>
</reference>
<keyword evidence="2" id="KW-1133">Transmembrane helix</keyword>
<keyword evidence="2" id="KW-0812">Transmembrane</keyword>
<evidence type="ECO:0000256" key="2">
    <source>
        <dbReference type="SAM" id="Phobius"/>
    </source>
</evidence>
<feature type="region of interest" description="Disordered" evidence="1">
    <location>
        <begin position="143"/>
        <end position="173"/>
    </location>
</feature>
<accession>A0ABW4VAV5</accession>
<feature type="transmembrane region" description="Helical" evidence="2">
    <location>
        <begin position="200"/>
        <end position="233"/>
    </location>
</feature>
<keyword evidence="4" id="KW-1185">Reference proteome</keyword>
<feature type="transmembrane region" description="Helical" evidence="2">
    <location>
        <begin position="84"/>
        <end position="106"/>
    </location>
</feature>
<keyword evidence="2" id="KW-0472">Membrane</keyword>
<feature type="transmembrane region" description="Helical" evidence="2">
    <location>
        <begin position="118"/>
        <end position="138"/>
    </location>
</feature>
<feature type="compositionally biased region" description="Acidic residues" evidence="1">
    <location>
        <begin position="1"/>
        <end position="10"/>
    </location>
</feature>
<evidence type="ECO:0000256" key="1">
    <source>
        <dbReference type="SAM" id="MobiDB-lite"/>
    </source>
</evidence>
<dbReference type="EMBL" id="JBHUHF010000001">
    <property type="protein sequence ID" value="MFD2026813.1"/>
    <property type="molecule type" value="Genomic_DNA"/>
</dbReference>
<evidence type="ECO:0000313" key="4">
    <source>
        <dbReference type="Proteomes" id="UP001597338"/>
    </source>
</evidence>
<name>A0ABW4VAV5_9MICO</name>
<dbReference type="RefSeq" id="WP_377198620.1">
    <property type="nucleotide sequence ID" value="NZ_JBHUHF010000001.1"/>
</dbReference>
<gene>
    <name evidence="3" type="ORF">ACFSL2_14955</name>
</gene>
<feature type="compositionally biased region" description="Low complexity" evidence="1">
    <location>
        <begin position="157"/>
        <end position="173"/>
    </location>
</feature>
<comment type="caution">
    <text evidence="3">The sequence shown here is derived from an EMBL/GenBank/DDBJ whole genome shotgun (WGS) entry which is preliminary data.</text>
</comment>
<evidence type="ECO:0000313" key="3">
    <source>
        <dbReference type="EMBL" id="MFD2026813.1"/>
    </source>
</evidence>
<feature type="region of interest" description="Disordered" evidence="1">
    <location>
        <begin position="1"/>
        <end position="20"/>
    </location>
</feature>
<proteinExistence type="predicted"/>